<gene>
    <name evidence="5" type="ORF">llap_17941</name>
</gene>
<feature type="compositionally biased region" description="Basic and acidic residues" evidence="3">
    <location>
        <begin position="250"/>
        <end position="270"/>
    </location>
</feature>
<feature type="domain" description="Disease resistance R13L4/SHOC-2-like LRR" evidence="4">
    <location>
        <begin position="70"/>
        <end position="204"/>
    </location>
</feature>
<evidence type="ECO:0000259" key="4">
    <source>
        <dbReference type="Pfam" id="PF23598"/>
    </source>
</evidence>
<dbReference type="InterPro" id="IPR032675">
    <property type="entry name" value="LRR_dom_sf"/>
</dbReference>
<evidence type="ECO:0000256" key="3">
    <source>
        <dbReference type="SAM" id="MobiDB-lite"/>
    </source>
</evidence>
<dbReference type="InterPro" id="IPR001611">
    <property type="entry name" value="Leu-rich_rpt"/>
</dbReference>
<dbReference type="Gene3D" id="3.80.10.10">
    <property type="entry name" value="Ribonuclease Inhibitor"/>
    <property type="match status" value="1"/>
</dbReference>
<evidence type="ECO:0000256" key="1">
    <source>
        <dbReference type="ARBA" id="ARBA00022614"/>
    </source>
</evidence>
<dbReference type="PANTHER" id="PTHR48051">
    <property type="match status" value="1"/>
</dbReference>
<dbReference type="Pfam" id="PF23598">
    <property type="entry name" value="LRR_14"/>
    <property type="match status" value="1"/>
</dbReference>
<dbReference type="GO" id="GO:0005737">
    <property type="term" value="C:cytoplasm"/>
    <property type="evidence" value="ECO:0007669"/>
    <property type="project" value="TreeGrafter"/>
</dbReference>
<dbReference type="EMBL" id="KZ512324">
    <property type="protein sequence ID" value="PKU31755.1"/>
    <property type="molecule type" value="Genomic_DNA"/>
</dbReference>
<feature type="region of interest" description="Disordered" evidence="3">
    <location>
        <begin position="227"/>
        <end position="270"/>
    </location>
</feature>
<dbReference type="AlphaFoldDB" id="A0A2I0TD89"/>
<dbReference type="PANTHER" id="PTHR48051:SF42">
    <property type="entry name" value="LEUCINE-RICH REPEAT-CONTAINING PROTEIN 18-LIKE"/>
    <property type="match status" value="1"/>
</dbReference>
<accession>A0A2I0TD89</accession>
<dbReference type="SUPFAM" id="SSF52058">
    <property type="entry name" value="L domain-like"/>
    <property type="match status" value="1"/>
</dbReference>
<name>A0A2I0TD89_LIMLA</name>
<keyword evidence="2" id="KW-0677">Repeat</keyword>
<evidence type="ECO:0000313" key="6">
    <source>
        <dbReference type="Proteomes" id="UP000233556"/>
    </source>
</evidence>
<keyword evidence="1" id="KW-0433">Leucine-rich repeat</keyword>
<keyword evidence="6" id="KW-1185">Reference proteome</keyword>
<proteinExistence type="predicted"/>
<dbReference type="SMART" id="SM00369">
    <property type="entry name" value="LRR_TYP"/>
    <property type="match status" value="3"/>
</dbReference>
<organism evidence="5 6">
    <name type="scientific">Limosa lapponica baueri</name>
    <dbReference type="NCBI Taxonomy" id="1758121"/>
    <lineage>
        <taxon>Eukaryota</taxon>
        <taxon>Metazoa</taxon>
        <taxon>Chordata</taxon>
        <taxon>Craniata</taxon>
        <taxon>Vertebrata</taxon>
        <taxon>Euteleostomi</taxon>
        <taxon>Archelosauria</taxon>
        <taxon>Archosauria</taxon>
        <taxon>Dinosauria</taxon>
        <taxon>Saurischia</taxon>
        <taxon>Theropoda</taxon>
        <taxon>Coelurosauria</taxon>
        <taxon>Aves</taxon>
        <taxon>Neognathae</taxon>
        <taxon>Neoaves</taxon>
        <taxon>Charadriiformes</taxon>
        <taxon>Scolopacidae</taxon>
        <taxon>Limosa</taxon>
    </lineage>
</organism>
<protein>
    <recommendedName>
        <fullName evidence="4">Disease resistance R13L4/SHOC-2-like LRR domain-containing protein</fullName>
    </recommendedName>
</protein>
<sequence length="270" mass="30473">MAKGKAKGPKGKKITLKIAKNSIRITLDGRRRLDLSKMGITTFPKCILKLADVDELDLSRNMLKKIPGSIEKFQKLRWLDLHSNQLEELPEAIGKLQNLFYLNICNNKLTSSNLPEGLNLLKNLHILNLGLNRLDSIPTSLGALKELTEIGLFDNALTTIPNSVKRLPRLKKMNVERNPFPDSIKQEDHSDPIKRVETLHLVQEKDLCSSCLKVCKGERDKLHQLMDVTPSSSKKSSFSSLLTPNSTAKDNQEEWRLRDDLSSHSMDDVS</sequence>
<evidence type="ECO:0000313" key="5">
    <source>
        <dbReference type="EMBL" id="PKU31755.1"/>
    </source>
</evidence>
<reference evidence="6" key="1">
    <citation type="submission" date="2017-11" db="EMBL/GenBank/DDBJ databases">
        <authorList>
            <person name="Lima N.C."/>
            <person name="Parody-Merino A.M."/>
            <person name="Battley P.F."/>
            <person name="Fidler A.E."/>
            <person name="Prosdocimi F."/>
        </authorList>
    </citation>
    <scope>NUCLEOTIDE SEQUENCE [LARGE SCALE GENOMIC DNA]</scope>
</reference>
<feature type="compositionally biased region" description="Low complexity" evidence="3">
    <location>
        <begin position="231"/>
        <end position="240"/>
    </location>
</feature>
<dbReference type="Proteomes" id="UP000233556">
    <property type="component" value="Unassembled WGS sequence"/>
</dbReference>
<dbReference type="PROSITE" id="PS51450">
    <property type="entry name" value="LRR"/>
    <property type="match status" value="2"/>
</dbReference>
<dbReference type="InterPro" id="IPR055414">
    <property type="entry name" value="LRR_R13L4/SHOC2-like"/>
</dbReference>
<dbReference type="OrthoDB" id="676979at2759"/>
<dbReference type="InterPro" id="IPR050216">
    <property type="entry name" value="LRR_domain-containing"/>
</dbReference>
<reference evidence="6" key="2">
    <citation type="submission" date="2017-12" db="EMBL/GenBank/DDBJ databases">
        <title>Genome sequence of the Bar-tailed Godwit (Limosa lapponica baueri).</title>
        <authorList>
            <person name="Lima N.C.B."/>
            <person name="Parody-Merino A.M."/>
            <person name="Battley P.F."/>
            <person name="Fidler A.E."/>
            <person name="Prosdocimi F."/>
        </authorList>
    </citation>
    <scope>NUCLEOTIDE SEQUENCE [LARGE SCALE GENOMIC DNA]</scope>
</reference>
<dbReference type="InterPro" id="IPR003591">
    <property type="entry name" value="Leu-rich_rpt_typical-subtyp"/>
</dbReference>
<evidence type="ECO:0000256" key="2">
    <source>
        <dbReference type="ARBA" id="ARBA00022737"/>
    </source>
</evidence>